<evidence type="ECO:0000313" key="1">
    <source>
        <dbReference type="EMBL" id="RRT44886.1"/>
    </source>
</evidence>
<accession>A0A426XZI2</accession>
<comment type="caution">
    <text evidence="1">The sequence shown here is derived from an EMBL/GenBank/DDBJ whole genome shotgun (WGS) entry which is preliminary data.</text>
</comment>
<dbReference type="Proteomes" id="UP000287651">
    <property type="component" value="Unassembled WGS sequence"/>
</dbReference>
<gene>
    <name evidence="1" type="ORF">B296_00027228</name>
</gene>
<organism evidence="1 2">
    <name type="scientific">Ensete ventricosum</name>
    <name type="common">Abyssinian banana</name>
    <name type="synonym">Musa ensete</name>
    <dbReference type="NCBI Taxonomy" id="4639"/>
    <lineage>
        <taxon>Eukaryota</taxon>
        <taxon>Viridiplantae</taxon>
        <taxon>Streptophyta</taxon>
        <taxon>Embryophyta</taxon>
        <taxon>Tracheophyta</taxon>
        <taxon>Spermatophyta</taxon>
        <taxon>Magnoliopsida</taxon>
        <taxon>Liliopsida</taxon>
        <taxon>Zingiberales</taxon>
        <taxon>Musaceae</taxon>
        <taxon>Ensete</taxon>
    </lineage>
</organism>
<proteinExistence type="predicted"/>
<protein>
    <submittedName>
        <fullName evidence="1">Uncharacterized protein</fullName>
    </submittedName>
</protein>
<reference evidence="1 2" key="1">
    <citation type="journal article" date="2014" name="Agronomy (Basel)">
        <title>A Draft Genome Sequence for Ensete ventricosum, the Drought-Tolerant Tree Against Hunger.</title>
        <authorList>
            <person name="Harrison J."/>
            <person name="Moore K.A."/>
            <person name="Paszkiewicz K."/>
            <person name="Jones T."/>
            <person name="Grant M."/>
            <person name="Ambacheew D."/>
            <person name="Muzemil S."/>
            <person name="Studholme D.J."/>
        </authorList>
    </citation>
    <scope>NUCLEOTIDE SEQUENCE [LARGE SCALE GENOMIC DNA]</scope>
</reference>
<dbReference type="EMBL" id="AMZH03016178">
    <property type="protein sequence ID" value="RRT44886.1"/>
    <property type="molecule type" value="Genomic_DNA"/>
</dbReference>
<dbReference type="AlphaFoldDB" id="A0A426XZI2"/>
<sequence length="142" mass="16366">MNKWCIVEIVLVWDRGPRSRQWCTNPSELDYFSTHIRLREPDKSEDKAECMAMDSRAMGLAVIWYRRGGTSMQSSIPCSHGGRALVVKGVEEVENAKANSKYQDRVEGQRPRNFIRPMSMDFSSREPKARDFGLMQECSTKE</sequence>
<evidence type="ECO:0000313" key="2">
    <source>
        <dbReference type="Proteomes" id="UP000287651"/>
    </source>
</evidence>
<name>A0A426XZI2_ENSVE</name>